<proteinExistence type="predicted"/>
<dbReference type="GO" id="GO:0007166">
    <property type="term" value="P:cell surface receptor signaling pathway"/>
    <property type="evidence" value="ECO:0007669"/>
    <property type="project" value="InterPro"/>
</dbReference>
<comment type="subcellular location">
    <subcellularLocation>
        <location evidence="1">Membrane</location>
        <topology evidence="1">Multi-pass membrane protein</topology>
    </subcellularLocation>
</comment>
<keyword evidence="3 5" id="KW-1133">Transmembrane helix</keyword>
<dbReference type="AlphaFoldDB" id="A0A1I8F328"/>
<dbReference type="GO" id="GO:0007188">
    <property type="term" value="P:adenylate cyclase-modulating G protein-coupled receptor signaling pathway"/>
    <property type="evidence" value="ECO:0007669"/>
    <property type="project" value="TreeGrafter"/>
</dbReference>
<dbReference type="PROSITE" id="PS50261">
    <property type="entry name" value="G_PROTEIN_RECEP_F2_4"/>
    <property type="match status" value="1"/>
</dbReference>
<sequence>MLAQTLLHLLLASREIVLSRAAGSPAASSLKALPYLCILLKCIWETTRTSIFAWMLAEGINIHDRIAVTVFQTNTGMWRNYLLGYGLPVVPTIVWSGVILWHNEHNPNKCWKESFFSNFYWILSACRIFTFAINIGFLLNVLRVLVMRLREIRSNETQQMRKALRAAFLLLPLLGITNVICTVPDPVKTVNFIVVTTLKSCLLSFQGLFLALMYCFLDKEVQATLSRLLARHRLRRSRTPGSACSAGGVVGGGIGSAGGSTSRRGNGKETIADEAGLQLTATAAICHTAGQPPRPTVAASCASF</sequence>
<dbReference type="Gene3D" id="1.20.1070.10">
    <property type="entry name" value="Rhodopsin 7-helix transmembrane proteins"/>
    <property type="match status" value="1"/>
</dbReference>
<evidence type="ECO:0000256" key="4">
    <source>
        <dbReference type="ARBA" id="ARBA00023136"/>
    </source>
</evidence>
<dbReference type="PANTHER" id="PTHR45620:SF17">
    <property type="entry name" value="PDF RECEPTOR"/>
    <property type="match status" value="1"/>
</dbReference>
<keyword evidence="2 5" id="KW-0812">Transmembrane</keyword>
<dbReference type="WBParaSite" id="maker-unitig_15180-snap-gene-0.1-mRNA-1">
    <property type="protein sequence ID" value="maker-unitig_15180-snap-gene-0.1-mRNA-1"/>
    <property type="gene ID" value="maker-unitig_15180-snap-gene-0.1"/>
</dbReference>
<dbReference type="InterPro" id="IPR050332">
    <property type="entry name" value="GPCR_2"/>
</dbReference>
<evidence type="ECO:0000256" key="6">
    <source>
        <dbReference type="SAM" id="SignalP"/>
    </source>
</evidence>
<organism evidence="8 9">
    <name type="scientific">Macrostomum lignano</name>
    <dbReference type="NCBI Taxonomy" id="282301"/>
    <lineage>
        <taxon>Eukaryota</taxon>
        <taxon>Metazoa</taxon>
        <taxon>Spiralia</taxon>
        <taxon>Lophotrochozoa</taxon>
        <taxon>Platyhelminthes</taxon>
        <taxon>Rhabditophora</taxon>
        <taxon>Macrostomorpha</taxon>
        <taxon>Macrostomida</taxon>
        <taxon>Macrostomidae</taxon>
        <taxon>Macrostomum</taxon>
    </lineage>
</organism>
<dbReference type="InterPro" id="IPR000832">
    <property type="entry name" value="GPCR_2_secretin-like"/>
</dbReference>
<evidence type="ECO:0000256" key="3">
    <source>
        <dbReference type="ARBA" id="ARBA00022989"/>
    </source>
</evidence>
<dbReference type="SUPFAM" id="SSF81321">
    <property type="entry name" value="Family A G protein-coupled receptor-like"/>
    <property type="match status" value="1"/>
</dbReference>
<dbReference type="PRINTS" id="PR00249">
    <property type="entry name" value="GPCRSECRETIN"/>
</dbReference>
<name>A0A1I8F328_9PLAT</name>
<feature type="signal peptide" evidence="6">
    <location>
        <begin position="1"/>
        <end position="21"/>
    </location>
</feature>
<dbReference type="Pfam" id="PF00002">
    <property type="entry name" value="7tm_2"/>
    <property type="match status" value="1"/>
</dbReference>
<keyword evidence="8" id="KW-1185">Reference proteome</keyword>
<dbReference type="GO" id="GO:0008528">
    <property type="term" value="F:G protein-coupled peptide receptor activity"/>
    <property type="evidence" value="ECO:0007669"/>
    <property type="project" value="TreeGrafter"/>
</dbReference>
<feature type="transmembrane region" description="Helical" evidence="5">
    <location>
        <begin position="78"/>
        <end position="99"/>
    </location>
</feature>
<keyword evidence="6" id="KW-0732">Signal</keyword>
<dbReference type="InterPro" id="IPR017981">
    <property type="entry name" value="GPCR_2-like_7TM"/>
</dbReference>
<reference evidence="9" key="1">
    <citation type="submission" date="2016-11" db="UniProtKB">
        <authorList>
            <consortium name="WormBaseParasite"/>
        </authorList>
    </citation>
    <scope>IDENTIFICATION</scope>
</reference>
<feature type="domain" description="G-protein coupled receptors family 2 profile 2" evidence="7">
    <location>
        <begin position="1"/>
        <end position="218"/>
    </location>
</feature>
<dbReference type="PANTHER" id="PTHR45620">
    <property type="entry name" value="PDF RECEPTOR-LIKE PROTEIN-RELATED"/>
    <property type="match status" value="1"/>
</dbReference>
<evidence type="ECO:0000256" key="1">
    <source>
        <dbReference type="ARBA" id="ARBA00004141"/>
    </source>
</evidence>
<evidence type="ECO:0000313" key="8">
    <source>
        <dbReference type="Proteomes" id="UP000095280"/>
    </source>
</evidence>
<keyword evidence="4 5" id="KW-0472">Membrane</keyword>
<feature type="transmembrane region" description="Helical" evidence="5">
    <location>
        <begin position="119"/>
        <end position="142"/>
    </location>
</feature>
<evidence type="ECO:0000256" key="5">
    <source>
        <dbReference type="SAM" id="Phobius"/>
    </source>
</evidence>
<evidence type="ECO:0000256" key="2">
    <source>
        <dbReference type="ARBA" id="ARBA00022692"/>
    </source>
</evidence>
<evidence type="ECO:0000313" key="9">
    <source>
        <dbReference type="WBParaSite" id="maker-unitig_15180-snap-gene-0.1-mRNA-1"/>
    </source>
</evidence>
<dbReference type="GO" id="GO:0005886">
    <property type="term" value="C:plasma membrane"/>
    <property type="evidence" value="ECO:0007669"/>
    <property type="project" value="TreeGrafter"/>
</dbReference>
<dbReference type="Proteomes" id="UP000095280">
    <property type="component" value="Unplaced"/>
</dbReference>
<protein>
    <submittedName>
        <fullName evidence="9">G_PROTEIN_RECEP_F2_4 domain-containing protein</fullName>
    </submittedName>
</protein>
<feature type="transmembrane region" description="Helical" evidence="5">
    <location>
        <begin position="163"/>
        <end position="180"/>
    </location>
</feature>
<accession>A0A1I8F328</accession>
<evidence type="ECO:0000259" key="7">
    <source>
        <dbReference type="PROSITE" id="PS50261"/>
    </source>
</evidence>
<feature type="chain" id="PRO_5009318532" evidence="6">
    <location>
        <begin position="22"/>
        <end position="304"/>
    </location>
</feature>
<feature type="transmembrane region" description="Helical" evidence="5">
    <location>
        <begin position="192"/>
        <end position="217"/>
    </location>
</feature>